<organism evidence="2 3">
    <name type="scientific">Saccoglossus kowalevskii</name>
    <name type="common">Acorn worm</name>
    <dbReference type="NCBI Taxonomy" id="10224"/>
    <lineage>
        <taxon>Eukaryota</taxon>
        <taxon>Metazoa</taxon>
        <taxon>Hemichordata</taxon>
        <taxon>Enteropneusta</taxon>
        <taxon>Harrimaniidae</taxon>
        <taxon>Saccoglossus</taxon>
    </lineage>
</organism>
<dbReference type="Proteomes" id="UP000694865">
    <property type="component" value="Unplaced"/>
</dbReference>
<name>A0ABM0MYC9_SACKO</name>
<dbReference type="RefSeq" id="XP_006825020.1">
    <property type="nucleotide sequence ID" value="XM_006824957.1"/>
</dbReference>
<evidence type="ECO:0000313" key="2">
    <source>
        <dbReference type="Proteomes" id="UP000694865"/>
    </source>
</evidence>
<gene>
    <name evidence="3" type="primary">LOC102808633</name>
</gene>
<dbReference type="Pfam" id="PF00777">
    <property type="entry name" value="Glyco_transf_29"/>
    <property type="match status" value="1"/>
</dbReference>
<protein>
    <submittedName>
        <fullName evidence="3">Uncharacterized protein LOC102808633</fullName>
    </submittedName>
</protein>
<keyword evidence="1" id="KW-0175">Coiled coil</keyword>
<proteinExistence type="predicted"/>
<reference evidence="3" key="1">
    <citation type="submission" date="2025-08" db="UniProtKB">
        <authorList>
            <consortium name="RefSeq"/>
        </authorList>
    </citation>
    <scope>IDENTIFICATION</scope>
    <source>
        <tissue evidence="3">Testes</tissue>
    </source>
</reference>
<keyword evidence="2" id="KW-1185">Reference proteome</keyword>
<feature type="coiled-coil region" evidence="1">
    <location>
        <begin position="323"/>
        <end position="353"/>
    </location>
</feature>
<sequence length="624" mass="71525">MKKLGERPPQLSDVRIIHPDFLRYLYEMYLEKDVPMPTKALTTIVLSLHECDYIRIHGPVVNAESVQYYTEVNSRVGQLLKSDLMEEKLLEYMEREKLLLICVCITGYSPPKPLRTVSLSGTKAVVTPLAVHHASEPFPHTSTTCQLSQFHVPSMISAQHDEAPEAAVPVAGKLQKECIQEEIGKVNRKVCLTQGKAALKSKSCIELENGVYTLVSDNLAVNQKMKAIQDEWKKELKVYVEYREKMGKHMHAVADIEASYRINIAVTTKLKQVELLRKQLQELKTNSEHTEKMLTGESERILQSEINALKAKEIRVNKEIVQKKEKKRNQAQLTRLKRQVKEAQVRNKQWNEEACELETSIAELRNHIKDVSLQAKQRIQTRKKLTDKLSIELPPPVQETGITGLVYWPLHNRHTKKTVRRAQHLLKLKSRVHAKPYYLKPLEWKTKDVSLEKQLKYIRISNKIDMFEPKLSVTENAGLLPLKKTHAPNKGLRSMENPRRLHQKITAEKCFDKGKLCPVAKIPLPPIKSSPRDCFNKLSQALSVKHASNTVALSNDHSKKSMTSEQVITRNVPNEPIDTNSSRDLYSNSVSNTHVLNKNTPTFEYRYNLKLDDDERQTMATTKQ</sequence>
<dbReference type="GeneID" id="102808633"/>
<feature type="coiled-coil region" evidence="1">
    <location>
        <begin position="266"/>
        <end position="293"/>
    </location>
</feature>
<dbReference type="InterPro" id="IPR001675">
    <property type="entry name" value="Glyco_trans_29"/>
</dbReference>
<evidence type="ECO:0000256" key="1">
    <source>
        <dbReference type="SAM" id="Coils"/>
    </source>
</evidence>
<accession>A0ABM0MYC9</accession>
<evidence type="ECO:0000313" key="3">
    <source>
        <dbReference type="RefSeq" id="XP_006825020.1"/>
    </source>
</evidence>